<keyword evidence="1" id="KW-0464">Manganese</keyword>
<feature type="binding site" evidence="1">
    <location>
        <position position="360"/>
    </location>
    <ligand>
        <name>Mn(2+)</name>
        <dbReference type="ChEBI" id="CHEBI:29035"/>
        <label>2</label>
    </ligand>
</feature>
<dbReference type="OrthoDB" id="9776731at2"/>
<dbReference type="SUPFAM" id="SSF53187">
    <property type="entry name" value="Zn-dependent exopeptidases"/>
    <property type="match status" value="1"/>
</dbReference>
<dbReference type="Gene3D" id="3.30.70.360">
    <property type="match status" value="1"/>
</dbReference>
<dbReference type="PANTHER" id="PTHR11014">
    <property type="entry name" value="PEPTIDASE M20 FAMILY MEMBER"/>
    <property type="match status" value="1"/>
</dbReference>
<name>A0A1G5IJF7_9FIRM</name>
<dbReference type="Pfam" id="PF07687">
    <property type="entry name" value="M20_dimer"/>
    <property type="match status" value="1"/>
</dbReference>
<reference evidence="3 4" key="1">
    <citation type="submission" date="2016-10" db="EMBL/GenBank/DDBJ databases">
        <authorList>
            <person name="de Groot N.N."/>
        </authorList>
    </citation>
    <scope>NUCLEOTIDE SEQUENCE [LARGE SCALE GENOMIC DNA]</scope>
    <source>
        <strain evidence="3 4">DSM 18978</strain>
    </source>
</reference>
<evidence type="ECO:0000259" key="2">
    <source>
        <dbReference type="Pfam" id="PF07687"/>
    </source>
</evidence>
<dbReference type="NCBIfam" id="TIGR01891">
    <property type="entry name" value="amidohydrolases"/>
    <property type="match status" value="1"/>
</dbReference>
<dbReference type="GO" id="GO:0046872">
    <property type="term" value="F:metal ion binding"/>
    <property type="evidence" value="ECO:0007669"/>
    <property type="project" value="UniProtKB-KW"/>
</dbReference>
<feature type="binding site" evidence="1">
    <location>
        <position position="100"/>
    </location>
    <ligand>
        <name>Mn(2+)</name>
        <dbReference type="ChEBI" id="CHEBI:29035"/>
        <label>2</label>
    </ligand>
</feature>
<dbReference type="PANTHER" id="PTHR11014:SF63">
    <property type="entry name" value="METALLOPEPTIDASE, PUTATIVE (AFU_ORTHOLOGUE AFUA_6G09600)-RELATED"/>
    <property type="match status" value="1"/>
</dbReference>
<dbReference type="AlphaFoldDB" id="A0A1G5IJF7"/>
<dbReference type="Pfam" id="PF01546">
    <property type="entry name" value="Peptidase_M20"/>
    <property type="match status" value="1"/>
</dbReference>
<keyword evidence="4" id="KW-1185">Reference proteome</keyword>
<dbReference type="InterPro" id="IPR036264">
    <property type="entry name" value="Bact_exopeptidase_dim_dom"/>
</dbReference>
<accession>A0A1G5IJF7</accession>
<dbReference type="InterPro" id="IPR017439">
    <property type="entry name" value="Amidohydrolase"/>
</dbReference>
<evidence type="ECO:0000256" key="1">
    <source>
        <dbReference type="PIRSR" id="PIRSR005962-1"/>
    </source>
</evidence>
<feature type="binding site" evidence="1">
    <location>
        <position position="161"/>
    </location>
    <ligand>
        <name>Mn(2+)</name>
        <dbReference type="ChEBI" id="CHEBI:29035"/>
        <label>2</label>
    </ligand>
</feature>
<dbReference type="GO" id="GO:0016787">
    <property type="term" value="F:hydrolase activity"/>
    <property type="evidence" value="ECO:0007669"/>
    <property type="project" value="UniProtKB-KW"/>
</dbReference>
<keyword evidence="1" id="KW-0479">Metal-binding</keyword>
<dbReference type="EMBL" id="FMUS01000015">
    <property type="protein sequence ID" value="SCY75729.1"/>
    <property type="molecule type" value="Genomic_DNA"/>
</dbReference>
<dbReference type="Gene3D" id="3.40.630.10">
    <property type="entry name" value="Zn peptidases"/>
    <property type="match status" value="1"/>
</dbReference>
<feature type="binding site" evidence="1">
    <location>
        <position position="102"/>
    </location>
    <ligand>
        <name>Mn(2+)</name>
        <dbReference type="ChEBI" id="CHEBI:29035"/>
        <label>2</label>
    </ligand>
</feature>
<dbReference type="SUPFAM" id="SSF55031">
    <property type="entry name" value="Bacterial exopeptidase dimerisation domain"/>
    <property type="match status" value="1"/>
</dbReference>
<gene>
    <name evidence="3" type="ORF">SAMN03080606_02394</name>
</gene>
<dbReference type="InterPro" id="IPR002933">
    <property type="entry name" value="Peptidase_M20"/>
</dbReference>
<feature type="domain" description="Peptidase M20 dimerisation" evidence="2">
    <location>
        <begin position="183"/>
        <end position="274"/>
    </location>
</feature>
<dbReference type="Proteomes" id="UP000198636">
    <property type="component" value="Unassembled WGS sequence"/>
</dbReference>
<evidence type="ECO:0000313" key="4">
    <source>
        <dbReference type="Proteomes" id="UP000198636"/>
    </source>
</evidence>
<dbReference type="PIRSF" id="PIRSF005962">
    <property type="entry name" value="Pept_M20D_amidohydro"/>
    <property type="match status" value="1"/>
</dbReference>
<proteinExistence type="predicted"/>
<protein>
    <submittedName>
        <fullName evidence="3">Amidohydrolase</fullName>
    </submittedName>
</protein>
<sequence length="389" mass="43267">MDIKKEIAELNQELIDLRRDFHKHPELGFEEFRTSEIIANYLKECNLEVKNIAKTGVVGLLKGSEPGFTIMLRADIDALPVQEKNDISYKSIYEGKMHACGHDGHTAMLLVAAKVLSKHRNEIKGNIKFIFQPNEEDAGAEIMINEGVLENPKVDAALGLHLWSPIESGKIGIGNGPIMASSHYFKLTIKGKGGHGGAPHLSIDPINCGMHVMQAVQAIQTREVDALAPTIITFCKLQAGSSPIIIPEQLEVEGSIRCLHEGFEEVKQRFERIIRCTCEAHQAEYALEIKCGNILLNNDTIMAERVKVVAMEVVGPRNITQSNINVMLGEDFAEFAARVPSAFYFLGVGNKEKNTNYPHHHPFFNIDEDVLPIGVEMHIRGALEYLNRK</sequence>
<comment type="cofactor">
    <cofactor evidence="1">
        <name>Mn(2+)</name>
        <dbReference type="ChEBI" id="CHEBI:29035"/>
    </cofactor>
    <text evidence="1">The Mn(2+) ion enhances activity.</text>
</comment>
<dbReference type="InterPro" id="IPR011650">
    <property type="entry name" value="Peptidase_M20_dimer"/>
</dbReference>
<dbReference type="STRING" id="1120976.SAMN03080606_02394"/>
<evidence type="ECO:0000313" key="3">
    <source>
        <dbReference type="EMBL" id="SCY75729.1"/>
    </source>
</evidence>
<dbReference type="RefSeq" id="WP_091543641.1">
    <property type="nucleotide sequence ID" value="NZ_FMUS01000015.1"/>
</dbReference>
<organism evidence="3 4">
    <name type="scientific">Alkaliphilus peptidifermentans DSM 18978</name>
    <dbReference type="NCBI Taxonomy" id="1120976"/>
    <lineage>
        <taxon>Bacteria</taxon>
        <taxon>Bacillati</taxon>
        <taxon>Bacillota</taxon>
        <taxon>Clostridia</taxon>
        <taxon>Peptostreptococcales</taxon>
        <taxon>Natronincolaceae</taxon>
        <taxon>Alkaliphilus</taxon>
    </lineage>
</organism>
<feature type="binding site" evidence="1">
    <location>
        <position position="136"/>
    </location>
    <ligand>
        <name>Mn(2+)</name>
        <dbReference type="ChEBI" id="CHEBI:29035"/>
        <label>2</label>
    </ligand>
</feature>
<keyword evidence="3" id="KW-0378">Hydrolase</keyword>